<organism evidence="2 3">
    <name type="scientific">Gasterosteus aculeatus aculeatus</name>
    <name type="common">three-spined stickleback</name>
    <dbReference type="NCBI Taxonomy" id="481459"/>
    <lineage>
        <taxon>Eukaryota</taxon>
        <taxon>Metazoa</taxon>
        <taxon>Chordata</taxon>
        <taxon>Craniata</taxon>
        <taxon>Vertebrata</taxon>
        <taxon>Euteleostomi</taxon>
        <taxon>Actinopterygii</taxon>
        <taxon>Neopterygii</taxon>
        <taxon>Teleostei</taxon>
        <taxon>Neoteleostei</taxon>
        <taxon>Acanthomorphata</taxon>
        <taxon>Eupercaria</taxon>
        <taxon>Perciformes</taxon>
        <taxon>Cottioidei</taxon>
        <taxon>Gasterosteales</taxon>
        <taxon>Gasterosteidae</taxon>
        <taxon>Gasterosteus</taxon>
    </lineage>
</organism>
<reference evidence="2" key="3">
    <citation type="submission" date="2025-09" db="UniProtKB">
        <authorList>
            <consortium name="Ensembl"/>
        </authorList>
    </citation>
    <scope>IDENTIFICATION</scope>
</reference>
<reference evidence="2 3" key="1">
    <citation type="journal article" date="2021" name="G3 (Bethesda)">
        <title>Improved contiguity of the threespine stickleback genome using long-read sequencing.</title>
        <authorList>
            <person name="Nath S."/>
            <person name="Shaw D.E."/>
            <person name="White M.A."/>
        </authorList>
    </citation>
    <scope>NUCLEOTIDE SEQUENCE [LARGE SCALE GENOMIC DNA]</scope>
    <source>
        <strain evidence="2 3">Lake Benthic</strain>
    </source>
</reference>
<evidence type="ECO:0000256" key="1">
    <source>
        <dbReference type="SAM" id="MobiDB-lite"/>
    </source>
</evidence>
<keyword evidence="3" id="KW-1185">Reference proteome</keyword>
<feature type="region of interest" description="Disordered" evidence="1">
    <location>
        <begin position="1"/>
        <end position="23"/>
    </location>
</feature>
<accession>A0AAQ4P1H5</accession>
<dbReference type="Ensembl" id="ENSGACT00000065622.1">
    <property type="protein sequence ID" value="ENSGACP00000032715.1"/>
    <property type="gene ID" value="ENSGACG00000028133.1"/>
</dbReference>
<evidence type="ECO:0000313" key="3">
    <source>
        <dbReference type="Proteomes" id="UP000007635"/>
    </source>
</evidence>
<proteinExistence type="predicted"/>
<sequence>MSSCLHDSVHVSGDKLSSVSAERDQLKDKVTALTQEKDGLQLLLKQSECWSVFDCGDQGADLVIIDSLEEQVTSMRK</sequence>
<name>A0AAQ4P1H5_GASAC</name>
<dbReference type="Proteomes" id="UP000007635">
    <property type="component" value="Unassembled WGS sequence"/>
</dbReference>
<evidence type="ECO:0000313" key="2">
    <source>
        <dbReference type="Ensembl" id="ENSGACP00000032715.1"/>
    </source>
</evidence>
<reference evidence="2" key="2">
    <citation type="submission" date="2025-08" db="UniProtKB">
        <authorList>
            <consortium name="Ensembl"/>
        </authorList>
    </citation>
    <scope>IDENTIFICATION</scope>
</reference>
<dbReference type="AlphaFoldDB" id="A0AAQ4P1H5"/>
<protein>
    <submittedName>
        <fullName evidence="2">Uncharacterized protein</fullName>
    </submittedName>
</protein>